<reference evidence="3" key="1">
    <citation type="journal article" date="2017" name="Genome Biol.">
        <title>Comparative genomics reveals high biological diversity and specific adaptations in the industrially and medically important fungal genus Aspergillus.</title>
        <authorList>
            <person name="de Vries R.P."/>
            <person name="Riley R."/>
            <person name="Wiebenga A."/>
            <person name="Aguilar-Osorio G."/>
            <person name="Amillis S."/>
            <person name="Uchima C.A."/>
            <person name="Anderluh G."/>
            <person name="Asadollahi M."/>
            <person name="Askin M."/>
            <person name="Barry K."/>
            <person name="Battaglia E."/>
            <person name="Bayram O."/>
            <person name="Benocci T."/>
            <person name="Braus-Stromeyer S.A."/>
            <person name="Caldana C."/>
            <person name="Canovas D."/>
            <person name="Cerqueira G.C."/>
            <person name="Chen F."/>
            <person name="Chen W."/>
            <person name="Choi C."/>
            <person name="Clum A."/>
            <person name="Dos Santos R.A."/>
            <person name="Damasio A.R."/>
            <person name="Diallinas G."/>
            <person name="Emri T."/>
            <person name="Fekete E."/>
            <person name="Flipphi M."/>
            <person name="Freyberg S."/>
            <person name="Gallo A."/>
            <person name="Gournas C."/>
            <person name="Habgood R."/>
            <person name="Hainaut M."/>
            <person name="Harispe M.L."/>
            <person name="Henrissat B."/>
            <person name="Hilden K.S."/>
            <person name="Hope R."/>
            <person name="Hossain A."/>
            <person name="Karabika E."/>
            <person name="Karaffa L."/>
            <person name="Karanyi Z."/>
            <person name="Krasevec N."/>
            <person name="Kuo A."/>
            <person name="Kusch H."/>
            <person name="LaButti K."/>
            <person name="Lagendijk E.L."/>
            <person name="Lapidus A."/>
            <person name="Levasseur A."/>
            <person name="Lindquist E."/>
            <person name="Lipzen A."/>
            <person name="Logrieco A.F."/>
            <person name="MacCabe A."/>
            <person name="Maekelae M.R."/>
            <person name="Malavazi I."/>
            <person name="Melin P."/>
            <person name="Meyer V."/>
            <person name="Mielnichuk N."/>
            <person name="Miskei M."/>
            <person name="Molnar A.P."/>
            <person name="Mule G."/>
            <person name="Ngan C.Y."/>
            <person name="Orejas M."/>
            <person name="Orosz E."/>
            <person name="Ouedraogo J.P."/>
            <person name="Overkamp K.M."/>
            <person name="Park H.-S."/>
            <person name="Perrone G."/>
            <person name="Piumi F."/>
            <person name="Punt P.J."/>
            <person name="Ram A.F."/>
            <person name="Ramon A."/>
            <person name="Rauscher S."/>
            <person name="Record E."/>
            <person name="Riano-Pachon D.M."/>
            <person name="Robert V."/>
            <person name="Roehrig J."/>
            <person name="Ruller R."/>
            <person name="Salamov A."/>
            <person name="Salih N.S."/>
            <person name="Samson R.A."/>
            <person name="Sandor E."/>
            <person name="Sanguinetti M."/>
            <person name="Schuetze T."/>
            <person name="Sepcic K."/>
            <person name="Shelest E."/>
            <person name="Sherlock G."/>
            <person name="Sophianopoulou V."/>
            <person name="Squina F.M."/>
            <person name="Sun H."/>
            <person name="Susca A."/>
            <person name="Todd R.B."/>
            <person name="Tsang A."/>
            <person name="Unkles S.E."/>
            <person name="van de Wiele N."/>
            <person name="van Rossen-Uffink D."/>
            <person name="Oliveira J.V."/>
            <person name="Vesth T.C."/>
            <person name="Visser J."/>
            <person name="Yu J.-H."/>
            <person name="Zhou M."/>
            <person name="Andersen M.R."/>
            <person name="Archer D.B."/>
            <person name="Baker S.E."/>
            <person name="Benoit I."/>
            <person name="Brakhage A.A."/>
            <person name="Braus G.H."/>
            <person name="Fischer R."/>
            <person name="Frisvad J.C."/>
            <person name="Goldman G.H."/>
            <person name="Houbraken J."/>
            <person name="Oakley B."/>
            <person name="Pocsi I."/>
            <person name="Scazzocchio C."/>
            <person name="Seiboth B."/>
            <person name="vanKuyk P.A."/>
            <person name="Wortman J."/>
            <person name="Dyer P.S."/>
            <person name="Grigoriev I.V."/>
        </authorList>
    </citation>
    <scope>NUCLEOTIDE SEQUENCE [LARGE SCALE GENOMIC DNA]</scope>
    <source>
        <strain evidence="3">CBS 506.65</strain>
    </source>
</reference>
<feature type="transmembrane region" description="Helical" evidence="1">
    <location>
        <begin position="34"/>
        <end position="51"/>
    </location>
</feature>
<dbReference type="AlphaFoldDB" id="A0A1L9SUM5"/>
<sequence>MEMGRPKFSDIRLEARISKCREPERGERRKGERWNTTAGICVLILIFSCIVD</sequence>
<evidence type="ECO:0000313" key="3">
    <source>
        <dbReference type="Proteomes" id="UP000184188"/>
    </source>
</evidence>
<dbReference type="Proteomes" id="UP000184188">
    <property type="component" value="Unassembled WGS sequence"/>
</dbReference>
<accession>A0A1L9SUM5</accession>
<organism evidence="2 3">
    <name type="scientific">Penicilliopsis zonata CBS 506.65</name>
    <dbReference type="NCBI Taxonomy" id="1073090"/>
    <lineage>
        <taxon>Eukaryota</taxon>
        <taxon>Fungi</taxon>
        <taxon>Dikarya</taxon>
        <taxon>Ascomycota</taxon>
        <taxon>Pezizomycotina</taxon>
        <taxon>Eurotiomycetes</taxon>
        <taxon>Eurotiomycetidae</taxon>
        <taxon>Eurotiales</taxon>
        <taxon>Aspergillaceae</taxon>
        <taxon>Penicilliopsis</taxon>
    </lineage>
</organism>
<gene>
    <name evidence="2" type="ORF">ASPZODRAFT_126762</name>
</gene>
<dbReference type="GeneID" id="34608036"/>
<dbReference type="VEuPathDB" id="FungiDB:ASPZODRAFT_126762"/>
<keyword evidence="1" id="KW-1133">Transmembrane helix</keyword>
<keyword evidence="1" id="KW-0812">Transmembrane</keyword>
<evidence type="ECO:0000256" key="1">
    <source>
        <dbReference type="SAM" id="Phobius"/>
    </source>
</evidence>
<protein>
    <submittedName>
        <fullName evidence="2">Uncharacterized protein</fullName>
    </submittedName>
</protein>
<dbReference type="EMBL" id="KV878336">
    <property type="protein sequence ID" value="OJJ50814.1"/>
    <property type="molecule type" value="Genomic_DNA"/>
</dbReference>
<keyword evidence="3" id="KW-1185">Reference proteome</keyword>
<name>A0A1L9SUM5_9EURO</name>
<feature type="non-terminal residue" evidence="2">
    <location>
        <position position="52"/>
    </location>
</feature>
<keyword evidence="1" id="KW-0472">Membrane</keyword>
<proteinExistence type="predicted"/>
<dbReference type="RefSeq" id="XP_022585324.1">
    <property type="nucleotide sequence ID" value="XM_022721571.1"/>
</dbReference>
<evidence type="ECO:0000313" key="2">
    <source>
        <dbReference type="EMBL" id="OJJ50814.1"/>
    </source>
</evidence>